<keyword evidence="5" id="KW-0349">Heme</keyword>
<evidence type="ECO:0000256" key="6">
    <source>
        <dbReference type="SAM" id="Coils"/>
    </source>
</evidence>
<dbReference type="InterPro" id="IPR002403">
    <property type="entry name" value="Cyt_P450_E_grp-IV"/>
</dbReference>
<dbReference type="InterPro" id="IPR027417">
    <property type="entry name" value="P-loop_NTPase"/>
</dbReference>
<dbReference type="Proteomes" id="UP001153678">
    <property type="component" value="Unassembled WGS sequence"/>
</dbReference>
<keyword evidence="10" id="KW-1185">Reference proteome</keyword>
<dbReference type="Gene3D" id="1.10.630.10">
    <property type="entry name" value="Cytochrome P450"/>
    <property type="match status" value="1"/>
</dbReference>
<dbReference type="SUPFAM" id="SSF48264">
    <property type="entry name" value="Cytochrome P450"/>
    <property type="match status" value="1"/>
</dbReference>
<dbReference type="InterPro" id="IPR036396">
    <property type="entry name" value="Cyt_P450_sf"/>
</dbReference>
<feature type="domain" description="G" evidence="7">
    <location>
        <begin position="10"/>
        <end position="164"/>
    </location>
</feature>
<evidence type="ECO:0000259" key="7">
    <source>
        <dbReference type="Pfam" id="PF01926"/>
    </source>
</evidence>
<dbReference type="OrthoDB" id="8954335at2759"/>
<dbReference type="GO" id="GO:0020037">
    <property type="term" value="F:heme binding"/>
    <property type="evidence" value="ECO:0007669"/>
    <property type="project" value="InterPro"/>
</dbReference>
<dbReference type="PANTHER" id="PTHR32046">
    <property type="entry name" value="G DOMAIN-CONTAINING PROTEIN"/>
    <property type="match status" value="1"/>
</dbReference>
<evidence type="ECO:0000256" key="5">
    <source>
        <dbReference type="PIRSR" id="PIRSR602403-1"/>
    </source>
</evidence>
<evidence type="ECO:0000256" key="2">
    <source>
        <dbReference type="ARBA" id="ARBA00010617"/>
    </source>
</evidence>
<comment type="cofactor">
    <cofactor evidence="1 5">
        <name>heme</name>
        <dbReference type="ChEBI" id="CHEBI:30413"/>
    </cofactor>
</comment>
<dbReference type="InterPro" id="IPR058519">
    <property type="entry name" value="DUF8206"/>
</dbReference>
<name>A0A9W4WM23_9GLOM</name>
<gene>
    <name evidence="9" type="ORF">FWILDA_LOCUS5418</name>
</gene>
<keyword evidence="3 5" id="KW-0479">Metal-binding</keyword>
<comment type="caution">
    <text evidence="9">The sequence shown here is derived from an EMBL/GenBank/DDBJ whole genome shotgun (WGS) entry which is preliminary data.</text>
</comment>
<feature type="coiled-coil region" evidence="6">
    <location>
        <begin position="437"/>
        <end position="464"/>
    </location>
</feature>
<proteinExistence type="inferred from homology"/>
<keyword evidence="4 5" id="KW-0408">Iron</keyword>
<evidence type="ECO:0000256" key="4">
    <source>
        <dbReference type="ARBA" id="ARBA00023004"/>
    </source>
</evidence>
<feature type="domain" description="DUF8206" evidence="8">
    <location>
        <begin position="333"/>
        <end position="413"/>
    </location>
</feature>
<dbReference type="Gene3D" id="3.40.50.300">
    <property type="entry name" value="P-loop containing nucleotide triphosphate hydrolases"/>
    <property type="match status" value="1"/>
</dbReference>
<dbReference type="InterPro" id="IPR006073">
    <property type="entry name" value="GTP-bd"/>
</dbReference>
<dbReference type="SUPFAM" id="SSF52540">
    <property type="entry name" value="P-loop containing nucleoside triphosphate hydrolases"/>
    <property type="match status" value="1"/>
</dbReference>
<dbReference type="Pfam" id="PF00067">
    <property type="entry name" value="p450"/>
    <property type="match status" value="1"/>
</dbReference>
<dbReference type="InterPro" id="IPR017972">
    <property type="entry name" value="Cyt_P450_CS"/>
</dbReference>
<dbReference type="GO" id="GO:0016705">
    <property type="term" value="F:oxidoreductase activity, acting on paired donors, with incorporation or reduction of molecular oxygen"/>
    <property type="evidence" value="ECO:0007669"/>
    <property type="project" value="InterPro"/>
</dbReference>
<dbReference type="PROSITE" id="PS00086">
    <property type="entry name" value="CYTOCHROME_P450"/>
    <property type="match status" value="1"/>
</dbReference>
<feature type="binding site" description="axial binding residue" evidence="5">
    <location>
        <position position="981"/>
    </location>
    <ligand>
        <name>heme</name>
        <dbReference type="ChEBI" id="CHEBI:30413"/>
    </ligand>
    <ligandPart>
        <name>Fe</name>
        <dbReference type="ChEBI" id="CHEBI:18248"/>
    </ligandPart>
</feature>
<sequence>MGIKKKEINILLLGETGVGKSTFINAFVNYLKFDTLEDAKNGELEVLITSKFSIMDDDFETKTIKIGEDDSNEQLDHVGMSATQGCKSYLFQADNNVYIRLIDSPGIGDTRGIDQDKKNFENILKYLGHHKYLNGICILLKPNQSRLNVIFKFCIQELLSHIHKNAKDNIVFCFTNARGTFYRPGDTLPALKSQLNELKERSGVEIKTNKDTMYCFDNESFRFLAAIKGGIIFTEEDEKSFAESWKRSVDESFKLFTYLASSKPHKIKDTLSLNHARKIVIVLSKPLAEIGQLIQVNISLIREQQNDIENFSQSIEQLEDRLYIPQLDLEPVQLGYPRTVCTSKCCVEVLTIGENNSLKKKNYKTHCHTRCYLDNVECNVVNNSALQKCNAMRDGICKKCGCIWDKHMHISYENRHVIKHIVDLNIENQIKETKSFQEKKKAIIEDKQKRIDQLKNEQQIITDINVQFAQFLRQSAIAIFNNAYADYLDHFIEQEKIKKNRKKEYMEKIEAINKAIENNDPSVPPVSPEDISNLEEQLYTLPINGHTLKNIKDGAERSLTNVFRYEEKYCWRSLSEGRFMNRRPRIGINEPPLVPYTIPILGHTFNYLIHTKSFLKACKEQYGDCFSIYVFGRVITIAARNSINEVFKNFGSANAESIPFHTLFTYSNGLSKEVIRFNSKLTREEISAKFDNYAPIIQKYISKGIDNWIGDCEVFYDTWMRANNIIALAIVNILVGEKAASFDLVNTLANWPFDLGILVTLPPILSFIHPKLHDFVTTLPIKLGWNPITYHRKVVIDNVRPIIERRLYDKEVLGDNYKPCNDLLEYYINQPDFVNRFQYYIDTLFILSFGAIGTTSRATTNALFDLGGRPQFVNELYEEALQIDKECNGSPYLADLLKMKKLDSFVKESLRHTDEIGRSTFLILLNQKVTLSPMVTRFQKSKEAYGEDAEEFKPFQFVNMNSAATKIDRSYAVFGGGKHACPGRFFAVNETKLVLHKLILKYKITTQSGKIDNKLIIGTITLPPKSGLVFENRQK</sequence>
<accession>A0A9W4WM23</accession>
<evidence type="ECO:0000259" key="8">
    <source>
        <dbReference type="Pfam" id="PF26633"/>
    </source>
</evidence>
<dbReference type="PRINTS" id="PR00465">
    <property type="entry name" value="EP450IV"/>
</dbReference>
<dbReference type="AlphaFoldDB" id="A0A9W4WM23"/>
<comment type="similarity">
    <text evidence="2">Belongs to the cytochrome P450 family.</text>
</comment>
<dbReference type="EMBL" id="CAMKVN010000899">
    <property type="protein sequence ID" value="CAI2172118.1"/>
    <property type="molecule type" value="Genomic_DNA"/>
</dbReference>
<protein>
    <submittedName>
        <fullName evidence="9">7173_t:CDS:1</fullName>
    </submittedName>
</protein>
<reference evidence="9" key="1">
    <citation type="submission" date="2022-08" db="EMBL/GenBank/DDBJ databases">
        <authorList>
            <person name="Kallberg Y."/>
            <person name="Tangrot J."/>
            <person name="Rosling A."/>
        </authorList>
    </citation>
    <scope>NUCLEOTIDE SEQUENCE</scope>
    <source>
        <strain evidence="9">Wild A</strain>
    </source>
</reference>
<evidence type="ECO:0000256" key="3">
    <source>
        <dbReference type="ARBA" id="ARBA00022723"/>
    </source>
</evidence>
<dbReference type="GO" id="GO:0005506">
    <property type="term" value="F:iron ion binding"/>
    <property type="evidence" value="ECO:0007669"/>
    <property type="project" value="InterPro"/>
</dbReference>
<dbReference type="Pfam" id="PF26633">
    <property type="entry name" value="DUF8206"/>
    <property type="match status" value="1"/>
</dbReference>
<dbReference type="PANTHER" id="PTHR32046:SF11">
    <property type="entry name" value="IMMUNE-ASSOCIATED NUCLEOTIDE-BINDING PROTEIN 10-LIKE"/>
    <property type="match status" value="1"/>
</dbReference>
<evidence type="ECO:0000256" key="1">
    <source>
        <dbReference type="ARBA" id="ARBA00001971"/>
    </source>
</evidence>
<keyword evidence="6" id="KW-0175">Coiled coil</keyword>
<dbReference type="GO" id="GO:0005525">
    <property type="term" value="F:GTP binding"/>
    <property type="evidence" value="ECO:0007669"/>
    <property type="project" value="InterPro"/>
</dbReference>
<organism evidence="9 10">
    <name type="scientific">Funneliformis geosporum</name>
    <dbReference type="NCBI Taxonomy" id="1117311"/>
    <lineage>
        <taxon>Eukaryota</taxon>
        <taxon>Fungi</taxon>
        <taxon>Fungi incertae sedis</taxon>
        <taxon>Mucoromycota</taxon>
        <taxon>Glomeromycotina</taxon>
        <taxon>Glomeromycetes</taxon>
        <taxon>Glomerales</taxon>
        <taxon>Glomeraceae</taxon>
        <taxon>Funneliformis</taxon>
    </lineage>
</organism>
<evidence type="ECO:0000313" key="9">
    <source>
        <dbReference type="EMBL" id="CAI2172118.1"/>
    </source>
</evidence>
<dbReference type="InterPro" id="IPR025662">
    <property type="entry name" value="Sigma_54_int_dom_ATP-bd_1"/>
</dbReference>
<dbReference type="GO" id="GO:0004497">
    <property type="term" value="F:monooxygenase activity"/>
    <property type="evidence" value="ECO:0007669"/>
    <property type="project" value="InterPro"/>
</dbReference>
<dbReference type="InterPro" id="IPR001128">
    <property type="entry name" value="Cyt_P450"/>
</dbReference>
<evidence type="ECO:0000313" key="10">
    <source>
        <dbReference type="Proteomes" id="UP001153678"/>
    </source>
</evidence>
<dbReference type="Pfam" id="PF01926">
    <property type="entry name" value="MMR_HSR1"/>
    <property type="match status" value="1"/>
</dbReference>
<dbReference type="PROSITE" id="PS00675">
    <property type="entry name" value="SIGMA54_INTERACT_1"/>
    <property type="match status" value="1"/>
</dbReference>